<gene>
    <name evidence="2" type="ORF">Cni_G13968</name>
</gene>
<sequence>MATERSAGQQRIHIEIGKDHHIRYPKRPSDIKGGGSGRSFHASGESRLVEHASIAAPELLHLGWGQWYTLKKLEVHLGGKILFSIPPPSSIFFSPPLVFSPSPRNFSTVLPPSGG</sequence>
<evidence type="ECO:0000313" key="2">
    <source>
        <dbReference type="EMBL" id="WOL05241.1"/>
    </source>
</evidence>
<dbReference type="EMBL" id="CP136893">
    <property type="protein sequence ID" value="WOL05241.1"/>
    <property type="molecule type" value="Genomic_DNA"/>
</dbReference>
<protein>
    <submittedName>
        <fullName evidence="2">Uncharacterized protein</fullName>
    </submittedName>
</protein>
<dbReference type="AlphaFoldDB" id="A0AAQ3QA94"/>
<feature type="region of interest" description="Disordered" evidence="1">
    <location>
        <begin position="17"/>
        <end position="42"/>
    </location>
</feature>
<evidence type="ECO:0000256" key="1">
    <source>
        <dbReference type="SAM" id="MobiDB-lite"/>
    </source>
</evidence>
<proteinExistence type="predicted"/>
<dbReference type="Proteomes" id="UP001327560">
    <property type="component" value="Chromosome 4"/>
</dbReference>
<organism evidence="2 3">
    <name type="scientific">Canna indica</name>
    <name type="common">Indian-shot</name>
    <dbReference type="NCBI Taxonomy" id="4628"/>
    <lineage>
        <taxon>Eukaryota</taxon>
        <taxon>Viridiplantae</taxon>
        <taxon>Streptophyta</taxon>
        <taxon>Embryophyta</taxon>
        <taxon>Tracheophyta</taxon>
        <taxon>Spermatophyta</taxon>
        <taxon>Magnoliopsida</taxon>
        <taxon>Liliopsida</taxon>
        <taxon>Zingiberales</taxon>
        <taxon>Cannaceae</taxon>
        <taxon>Canna</taxon>
    </lineage>
</organism>
<evidence type="ECO:0000313" key="3">
    <source>
        <dbReference type="Proteomes" id="UP001327560"/>
    </source>
</evidence>
<accession>A0AAQ3QA94</accession>
<reference evidence="2 3" key="1">
    <citation type="submission" date="2023-10" db="EMBL/GenBank/DDBJ databases">
        <title>Chromosome-scale genome assembly provides insights into flower coloration mechanisms of Canna indica.</title>
        <authorList>
            <person name="Li C."/>
        </authorList>
    </citation>
    <scope>NUCLEOTIDE SEQUENCE [LARGE SCALE GENOMIC DNA]</scope>
    <source>
        <tissue evidence="2">Flower</tissue>
    </source>
</reference>
<keyword evidence="3" id="KW-1185">Reference proteome</keyword>
<name>A0AAQ3QA94_9LILI</name>